<sequence length="504" mass="54755">MSIKPEEISSLIKQQIEQFQGDIEVVDTGTVIQIGDGIARVHGLANVMAGELLEFNGGVMGMAQNLEEAHVGVVILGPYTDIREGDQVKRTGRIMEVPVGDALLGRVVNPLGQPIDGKGPVETSEYRPIESPAPGVMDRKSVHEPMQTGIKAIDSLIPIGRGQRELIIGDRQTGKTTVAVDTIINQKDEDMICIYVAIGQKQSTVVGVVEKLRKAGAMDYTIVVSASASEPSPLLYLAPYAGCAMGEYFMYQGKHVLVVYDDLTKQAAAYRELSLLLRRPPGREAFPGDVFYLHSRLLERAAKLSDEKGGGSLTALPFIETQAGDISAYIPTNVISITDGQIFLETDLFHSGVRPAVNVGTSVSRVGGDAQVQIMRKVAGPLRGELAQFRDLQAFAQFGSDLDKATQAKLARGERLVEIMKQGESAPLAVEKQVLSIYAATRGHLDDIAVEDVRRFEAELLSFADAEKSDLMRKIREEKKLTEEIESGMKEAITDFKKGFAPSN</sequence>
<accession>A0A1I6P317</accession>
<dbReference type="PANTHER" id="PTHR48082">
    <property type="entry name" value="ATP SYNTHASE SUBUNIT ALPHA, MITOCHONDRIAL"/>
    <property type="match status" value="1"/>
</dbReference>
<dbReference type="AlphaFoldDB" id="A0A1I6P317"/>
<keyword evidence="4 14" id="KW-0813">Transport</keyword>
<keyword evidence="6 14" id="KW-0547">Nucleotide-binding</keyword>
<dbReference type="EMBL" id="FPAA01000001">
    <property type="protein sequence ID" value="SFS34470.1"/>
    <property type="molecule type" value="Genomic_DNA"/>
</dbReference>
<feature type="domain" description="ATPase F1/V1/A1 complex alpha/beta subunit N-terminal" evidence="18">
    <location>
        <begin position="27"/>
        <end position="92"/>
    </location>
</feature>
<keyword evidence="20" id="KW-1185">Reference proteome</keyword>
<dbReference type="Pfam" id="PF02874">
    <property type="entry name" value="ATP-synt_ab_N"/>
    <property type="match status" value="1"/>
</dbReference>
<organism evidence="19 20">
    <name type="scientific">Marininema halotolerans</name>
    <dbReference type="NCBI Taxonomy" id="1155944"/>
    <lineage>
        <taxon>Bacteria</taxon>
        <taxon>Bacillati</taxon>
        <taxon>Bacillota</taxon>
        <taxon>Bacilli</taxon>
        <taxon>Bacillales</taxon>
        <taxon>Thermoactinomycetaceae</taxon>
        <taxon>Marininema</taxon>
    </lineage>
</organism>
<dbReference type="Proteomes" id="UP000198660">
    <property type="component" value="Unassembled WGS sequence"/>
</dbReference>
<dbReference type="InterPro" id="IPR033732">
    <property type="entry name" value="ATP_synth_F1_a_nt-bd_dom"/>
</dbReference>
<dbReference type="FunFam" id="3.40.50.300:FF:000002">
    <property type="entry name" value="ATP synthase subunit alpha"/>
    <property type="match status" value="1"/>
</dbReference>
<evidence type="ECO:0000256" key="8">
    <source>
        <dbReference type="ARBA" id="ARBA00022840"/>
    </source>
</evidence>
<evidence type="ECO:0000256" key="9">
    <source>
        <dbReference type="ARBA" id="ARBA00022967"/>
    </source>
</evidence>
<evidence type="ECO:0000256" key="12">
    <source>
        <dbReference type="ARBA" id="ARBA00023196"/>
    </source>
</evidence>
<dbReference type="InterPro" id="IPR000194">
    <property type="entry name" value="ATPase_F1/V1/A1_a/bsu_nucl-bd"/>
</dbReference>
<feature type="domain" description="ATPase F1/V1/A1 complex alpha/beta subunit nucleotide-binding" evidence="16">
    <location>
        <begin position="149"/>
        <end position="364"/>
    </location>
</feature>
<dbReference type="NCBIfam" id="TIGR00962">
    <property type="entry name" value="atpA"/>
    <property type="match status" value="1"/>
</dbReference>
<evidence type="ECO:0000259" key="18">
    <source>
        <dbReference type="Pfam" id="PF02874"/>
    </source>
</evidence>
<evidence type="ECO:0000256" key="3">
    <source>
        <dbReference type="ARBA" id="ARBA00008936"/>
    </source>
</evidence>
<evidence type="ECO:0000256" key="10">
    <source>
        <dbReference type="ARBA" id="ARBA00023065"/>
    </source>
</evidence>
<keyword evidence="5 14" id="KW-1003">Cell membrane</keyword>
<dbReference type="Pfam" id="PF00306">
    <property type="entry name" value="ATP-synt_ab_C"/>
    <property type="match status" value="1"/>
</dbReference>
<evidence type="ECO:0000256" key="7">
    <source>
        <dbReference type="ARBA" id="ARBA00022781"/>
    </source>
</evidence>
<reference evidence="20" key="1">
    <citation type="submission" date="2016-10" db="EMBL/GenBank/DDBJ databases">
        <authorList>
            <person name="Varghese N."/>
            <person name="Submissions S."/>
        </authorList>
    </citation>
    <scope>NUCLEOTIDE SEQUENCE [LARGE SCALE GENOMIC DNA]</scope>
    <source>
        <strain evidence="20">DSM 45789</strain>
    </source>
</reference>
<dbReference type="GO" id="GO:0046933">
    <property type="term" value="F:proton-transporting ATP synthase activity, rotational mechanism"/>
    <property type="evidence" value="ECO:0007669"/>
    <property type="project" value="UniProtKB-UniRule"/>
</dbReference>
<dbReference type="CDD" id="cd18116">
    <property type="entry name" value="ATP-synt_F1_alpha_N"/>
    <property type="match status" value="1"/>
</dbReference>
<dbReference type="InterPro" id="IPR005294">
    <property type="entry name" value="ATP_synth_F1_asu"/>
</dbReference>
<comment type="subcellular location">
    <subcellularLocation>
        <location evidence="14">Cell membrane</location>
        <topology evidence="14">Peripheral membrane protein</topology>
    </subcellularLocation>
    <subcellularLocation>
        <location evidence="2">Membrane</location>
        <topology evidence="2">Peripheral membrane protein</topology>
    </subcellularLocation>
</comment>
<evidence type="ECO:0000256" key="13">
    <source>
        <dbReference type="ARBA" id="ARBA00023310"/>
    </source>
</evidence>
<dbReference type="PROSITE" id="PS00152">
    <property type="entry name" value="ATPASE_ALPHA_BETA"/>
    <property type="match status" value="1"/>
</dbReference>
<dbReference type="InterPro" id="IPR027417">
    <property type="entry name" value="P-loop_NTPase"/>
</dbReference>
<dbReference type="EC" id="7.1.2.2" evidence="14"/>
<dbReference type="InterPro" id="IPR023366">
    <property type="entry name" value="ATP_synth_asu-like_sf"/>
</dbReference>
<evidence type="ECO:0000256" key="15">
    <source>
        <dbReference type="SAM" id="MobiDB-lite"/>
    </source>
</evidence>
<feature type="domain" description="ATP synthase alpha subunit C-terminal" evidence="17">
    <location>
        <begin position="371"/>
        <end position="496"/>
    </location>
</feature>
<feature type="site" description="Required for activity" evidence="14">
    <location>
        <position position="362"/>
    </location>
</feature>
<dbReference type="InterPro" id="IPR000793">
    <property type="entry name" value="ATP_synth_asu_C"/>
</dbReference>
<dbReference type="CDD" id="cd18113">
    <property type="entry name" value="ATP-synt_F1_alpha_C"/>
    <property type="match status" value="1"/>
</dbReference>
<evidence type="ECO:0000256" key="1">
    <source>
        <dbReference type="ARBA" id="ARBA00003784"/>
    </source>
</evidence>
<keyword evidence="11 14" id="KW-0472">Membrane</keyword>
<dbReference type="GO" id="GO:0005886">
    <property type="term" value="C:plasma membrane"/>
    <property type="evidence" value="ECO:0007669"/>
    <property type="project" value="UniProtKB-SubCell"/>
</dbReference>
<dbReference type="NCBIfam" id="NF009884">
    <property type="entry name" value="PRK13343.1"/>
    <property type="match status" value="1"/>
</dbReference>
<dbReference type="SUPFAM" id="SSF50615">
    <property type="entry name" value="N-terminal domain of alpha and beta subunits of F1 ATP synthase"/>
    <property type="match status" value="1"/>
</dbReference>
<dbReference type="Gene3D" id="2.40.30.20">
    <property type="match status" value="1"/>
</dbReference>
<gene>
    <name evidence="14" type="primary">atpA</name>
    <name evidence="19" type="ORF">SAMN05444972_101322</name>
</gene>
<comment type="similarity">
    <text evidence="3 14">Belongs to the ATPase alpha/beta chains family.</text>
</comment>
<evidence type="ECO:0000256" key="2">
    <source>
        <dbReference type="ARBA" id="ARBA00004170"/>
    </source>
</evidence>
<feature type="binding site" evidence="14">
    <location>
        <begin position="169"/>
        <end position="176"/>
    </location>
    <ligand>
        <name>ATP</name>
        <dbReference type="ChEBI" id="CHEBI:30616"/>
    </ligand>
</feature>
<keyword evidence="9 14" id="KW-1278">Translocase</keyword>
<dbReference type="InterPro" id="IPR036121">
    <property type="entry name" value="ATPase_F1/V1/A1_a/bsu_N_sf"/>
</dbReference>
<dbReference type="OrthoDB" id="9803053at2"/>
<evidence type="ECO:0000256" key="6">
    <source>
        <dbReference type="ARBA" id="ARBA00022741"/>
    </source>
</evidence>
<keyword evidence="10 14" id="KW-0406">Ion transport</keyword>
<name>A0A1I6P317_9BACL</name>
<evidence type="ECO:0000256" key="14">
    <source>
        <dbReference type="HAMAP-Rule" id="MF_01346"/>
    </source>
</evidence>
<dbReference type="FunFam" id="2.40.30.20:FF:000001">
    <property type="entry name" value="ATP synthase subunit alpha"/>
    <property type="match status" value="1"/>
</dbReference>
<proteinExistence type="inferred from homology"/>
<dbReference type="GO" id="GO:0005524">
    <property type="term" value="F:ATP binding"/>
    <property type="evidence" value="ECO:0007669"/>
    <property type="project" value="UniProtKB-UniRule"/>
</dbReference>
<evidence type="ECO:0000256" key="4">
    <source>
        <dbReference type="ARBA" id="ARBA00022448"/>
    </source>
</evidence>
<comment type="function">
    <text evidence="1 14">Produces ATP from ADP in the presence of a proton gradient across the membrane. The alpha chain is a regulatory subunit.</text>
</comment>
<evidence type="ECO:0000256" key="11">
    <source>
        <dbReference type="ARBA" id="ARBA00023136"/>
    </source>
</evidence>
<dbReference type="PANTHER" id="PTHR48082:SF2">
    <property type="entry name" value="ATP SYNTHASE SUBUNIT ALPHA, MITOCHONDRIAL"/>
    <property type="match status" value="1"/>
</dbReference>
<dbReference type="InterPro" id="IPR004100">
    <property type="entry name" value="ATPase_F1/V1/A1_a/bsu_N"/>
</dbReference>
<feature type="region of interest" description="Disordered" evidence="15">
    <location>
        <begin position="114"/>
        <end position="137"/>
    </location>
</feature>
<dbReference type="Gene3D" id="1.20.150.20">
    <property type="entry name" value="ATP synthase alpha/beta chain, C-terminal domain"/>
    <property type="match status" value="1"/>
</dbReference>
<keyword evidence="8 14" id="KW-0067">ATP-binding</keyword>
<dbReference type="HAMAP" id="MF_01346">
    <property type="entry name" value="ATP_synth_alpha_bact"/>
    <property type="match status" value="1"/>
</dbReference>
<dbReference type="GO" id="GO:0043531">
    <property type="term" value="F:ADP binding"/>
    <property type="evidence" value="ECO:0007669"/>
    <property type="project" value="TreeGrafter"/>
</dbReference>
<evidence type="ECO:0000313" key="20">
    <source>
        <dbReference type="Proteomes" id="UP000198660"/>
    </source>
</evidence>
<dbReference type="GO" id="GO:0045259">
    <property type="term" value="C:proton-transporting ATP synthase complex"/>
    <property type="evidence" value="ECO:0007669"/>
    <property type="project" value="UniProtKB-KW"/>
</dbReference>
<keyword evidence="7 14" id="KW-0375">Hydrogen ion transport</keyword>
<keyword evidence="13 14" id="KW-0066">ATP synthesis</keyword>
<dbReference type="InterPro" id="IPR038376">
    <property type="entry name" value="ATP_synth_asu_C_sf"/>
</dbReference>
<dbReference type="SUPFAM" id="SSF52540">
    <property type="entry name" value="P-loop containing nucleoside triphosphate hydrolases"/>
    <property type="match status" value="1"/>
</dbReference>
<dbReference type="PIRSF" id="PIRSF039088">
    <property type="entry name" value="F_ATPase_subunit_alpha"/>
    <property type="match status" value="1"/>
</dbReference>
<evidence type="ECO:0000313" key="19">
    <source>
        <dbReference type="EMBL" id="SFS34470.1"/>
    </source>
</evidence>
<evidence type="ECO:0000259" key="16">
    <source>
        <dbReference type="Pfam" id="PF00006"/>
    </source>
</evidence>
<dbReference type="SUPFAM" id="SSF47917">
    <property type="entry name" value="C-terminal domain of alpha and beta subunits of F1 ATP synthase"/>
    <property type="match status" value="1"/>
</dbReference>
<dbReference type="CDD" id="cd01132">
    <property type="entry name" value="F1-ATPase_alpha_CD"/>
    <property type="match status" value="1"/>
</dbReference>
<protein>
    <recommendedName>
        <fullName evidence="14">ATP synthase subunit alpha</fullName>
        <ecNumber evidence="14">7.1.2.2</ecNumber>
    </recommendedName>
    <alternativeName>
        <fullName evidence="14">ATP synthase F1 sector subunit alpha</fullName>
    </alternativeName>
    <alternativeName>
        <fullName evidence="14">F-ATPase subunit alpha</fullName>
    </alternativeName>
</protein>
<dbReference type="Pfam" id="PF00006">
    <property type="entry name" value="ATP-synt_ab"/>
    <property type="match status" value="1"/>
</dbReference>
<dbReference type="RefSeq" id="WP_091832819.1">
    <property type="nucleotide sequence ID" value="NZ_FPAA01000001.1"/>
</dbReference>
<dbReference type="InterPro" id="IPR020003">
    <property type="entry name" value="ATPase_a/bsu_AS"/>
</dbReference>
<dbReference type="Gene3D" id="3.40.50.300">
    <property type="entry name" value="P-loop containing nucleotide triphosphate hydrolases"/>
    <property type="match status" value="1"/>
</dbReference>
<comment type="catalytic activity">
    <reaction evidence="14">
        <text>ATP + H2O + 4 H(+)(in) = ADP + phosphate + 5 H(+)(out)</text>
        <dbReference type="Rhea" id="RHEA:57720"/>
        <dbReference type="ChEBI" id="CHEBI:15377"/>
        <dbReference type="ChEBI" id="CHEBI:15378"/>
        <dbReference type="ChEBI" id="CHEBI:30616"/>
        <dbReference type="ChEBI" id="CHEBI:43474"/>
        <dbReference type="ChEBI" id="CHEBI:456216"/>
        <dbReference type="EC" id="7.1.2.2"/>
    </reaction>
</comment>
<evidence type="ECO:0000256" key="5">
    <source>
        <dbReference type="ARBA" id="ARBA00022475"/>
    </source>
</evidence>
<keyword evidence="12 14" id="KW-0139">CF(1)</keyword>
<dbReference type="FunFam" id="1.20.150.20:FF:000001">
    <property type="entry name" value="ATP synthase subunit alpha"/>
    <property type="match status" value="1"/>
</dbReference>
<evidence type="ECO:0000259" key="17">
    <source>
        <dbReference type="Pfam" id="PF00306"/>
    </source>
</evidence>